<feature type="transmembrane region" description="Helical" evidence="1">
    <location>
        <begin position="270"/>
        <end position="292"/>
    </location>
</feature>
<dbReference type="PANTHER" id="PTHR39556:SF1">
    <property type="entry name" value="PROTEIN, PUTATIVE-RELATED"/>
    <property type="match status" value="1"/>
</dbReference>
<organism evidence="2 3">
    <name type="scientific">Candidatus Lachnoclostridium pullistercoris</name>
    <dbReference type="NCBI Taxonomy" id="2838632"/>
    <lineage>
        <taxon>Bacteria</taxon>
        <taxon>Bacillati</taxon>
        <taxon>Bacillota</taxon>
        <taxon>Clostridia</taxon>
        <taxon>Lachnospirales</taxon>
        <taxon>Lachnospiraceae</taxon>
    </lineage>
</organism>
<evidence type="ECO:0000313" key="3">
    <source>
        <dbReference type="Proteomes" id="UP000823883"/>
    </source>
</evidence>
<feature type="transmembrane region" description="Helical" evidence="1">
    <location>
        <begin position="304"/>
        <end position="328"/>
    </location>
</feature>
<feature type="transmembrane region" description="Helical" evidence="1">
    <location>
        <begin position="340"/>
        <end position="363"/>
    </location>
</feature>
<sequence length="406" mass="44270">MEIIKLAVVFAIIIAVMWMKKPMWAAVVAASVGAVILYGLSPERTAGAVWTGATSWATLETLLVFYSITFLQRMMEKRKNLSNAQTALNGIFNNNRVNASIVPFLLGMLPAASTVLICGPIVRASVKDSLNTEEKACVTSYYRHISESFLPTYTSIFIAITITGGRVNAAQFLAAMAPMVISLMGIGWLVYLRKVPKDTGMVPDHPKSYYWKLLAQSVWAIGLTILLILFAGLPVWGAVWICIAINVFVNHFTAGELIPFLRTAFEGRLLLSTWLIMIFKEILTETGVISALPQMFAALAIPEFLIFTLIFLFGTIVAGTQAMIVLCMPMAMEAVAPGHTGLALFVLLMCVTYAAMQLSPTHICLIMCAEDYKVSLGAMIKKTVPLVGIFIAVAIVYYGLLSLAGF</sequence>
<feature type="transmembrane region" description="Helical" evidence="1">
    <location>
        <begin position="101"/>
        <end position="122"/>
    </location>
</feature>
<accession>A0A9D2PDH8</accession>
<keyword evidence="1" id="KW-0472">Membrane</keyword>
<feature type="transmembrane region" description="Helical" evidence="1">
    <location>
        <begin position="238"/>
        <end position="258"/>
    </location>
</feature>
<dbReference type="EMBL" id="DWWL01000049">
    <property type="protein sequence ID" value="HJC47962.1"/>
    <property type="molecule type" value="Genomic_DNA"/>
</dbReference>
<protein>
    <submittedName>
        <fullName evidence="2">DUF401 family protein</fullName>
    </submittedName>
</protein>
<feature type="transmembrane region" description="Helical" evidence="1">
    <location>
        <begin position="383"/>
        <end position="404"/>
    </location>
</feature>
<dbReference type="AlphaFoldDB" id="A0A9D2PDH8"/>
<dbReference type="Proteomes" id="UP000823883">
    <property type="component" value="Unassembled WGS sequence"/>
</dbReference>
<proteinExistence type="predicted"/>
<dbReference type="PANTHER" id="PTHR39556">
    <property type="entry name" value="PROTEIN, PUTATIVE-RELATED"/>
    <property type="match status" value="1"/>
</dbReference>
<keyword evidence="1" id="KW-1133">Transmembrane helix</keyword>
<comment type="caution">
    <text evidence="2">The sequence shown here is derived from an EMBL/GenBank/DDBJ whole genome shotgun (WGS) entry which is preliminary data.</text>
</comment>
<dbReference type="Pfam" id="PF04165">
    <property type="entry name" value="DUF401"/>
    <property type="match status" value="1"/>
</dbReference>
<evidence type="ECO:0000256" key="1">
    <source>
        <dbReference type="SAM" id="Phobius"/>
    </source>
</evidence>
<name>A0A9D2PDH8_9FIRM</name>
<evidence type="ECO:0000313" key="2">
    <source>
        <dbReference type="EMBL" id="HJC47962.1"/>
    </source>
</evidence>
<feature type="transmembrane region" description="Helical" evidence="1">
    <location>
        <begin position="172"/>
        <end position="192"/>
    </location>
</feature>
<reference evidence="2" key="1">
    <citation type="journal article" date="2021" name="PeerJ">
        <title>Extensive microbial diversity within the chicken gut microbiome revealed by metagenomics and culture.</title>
        <authorList>
            <person name="Gilroy R."/>
            <person name="Ravi A."/>
            <person name="Getino M."/>
            <person name="Pursley I."/>
            <person name="Horton D.L."/>
            <person name="Alikhan N.F."/>
            <person name="Baker D."/>
            <person name="Gharbi K."/>
            <person name="Hall N."/>
            <person name="Watson M."/>
            <person name="Adriaenssens E.M."/>
            <person name="Foster-Nyarko E."/>
            <person name="Jarju S."/>
            <person name="Secka A."/>
            <person name="Antonio M."/>
            <person name="Oren A."/>
            <person name="Chaudhuri R.R."/>
            <person name="La Ragione R."/>
            <person name="Hildebrand F."/>
            <person name="Pallen M.J."/>
        </authorList>
    </citation>
    <scope>NUCLEOTIDE SEQUENCE</scope>
    <source>
        <strain evidence="2">CHK183-5548</strain>
    </source>
</reference>
<dbReference type="InterPro" id="IPR007294">
    <property type="entry name" value="DUF401"/>
</dbReference>
<feature type="transmembrane region" description="Helical" evidence="1">
    <location>
        <begin position="53"/>
        <end position="71"/>
    </location>
</feature>
<keyword evidence="1" id="KW-0812">Transmembrane</keyword>
<reference evidence="2" key="2">
    <citation type="submission" date="2021-04" db="EMBL/GenBank/DDBJ databases">
        <authorList>
            <person name="Gilroy R."/>
        </authorList>
    </citation>
    <scope>NUCLEOTIDE SEQUENCE</scope>
    <source>
        <strain evidence="2">CHK183-5548</strain>
    </source>
</reference>
<gene>
    <name evidence="2" type="ORF">IAA04_07910</name>
</gene>
<feature type="transmembrane region" description="Helical" evidence="1">
    <location>
        <begin position="213"/>
        <end position="232"/>
    </location>
</feature>